<protein>
    <recommendedName>
        <fullName evidence="2">F-box protein AT5G49610-like beta-propeller domain-containing protein</fullName>
    </recommendedName>
</protein>
<organism evidence="3 4">
    <name type="scientific">Eleusine coracana subsp. coracana</name>
    <dbReference type="NCBI Taxonomy" id="191504"/>
    <lineage>
        <taxon>Eukaryota</taxon>
        <taxon>Viridiplantae</taxon>
        <taxon>Streptophyta</taxon>
        <taxon>Embryophyta</taxon>
        <taxon>Tracheophyta</taxon>
        <taxon>Spermatophyta</taxon>
        <taxon>Magnoliopsida</taxon>
        <taxon>Liliopsida</taxon>
        <taxon>Poales</taxon>
        <taxon>Poaceae</taxon>
        <taxon>PACMAD clade</taxon>
        <taxon>Chloridoideae</taxon>
        <taxon>Cynodonteae</taxon>
        <taxon>Eleusininae</taxon>
        <taxon>Eleusine</taxon>
    </lineage>
</organism>
<sequence length="306" mass="32832">MVQLVVARDGPSRLRNAQASTSAGRSSKRVPYKGADLPAVRSAGEAPVTGDGIGPVVVGGAAGRGVGRWRGKERTEHKKKLVGPMFRERFFSTSAAFSFSPPATLRSLQALDSRHGCLLVSTFHPTLEFILWDPINDEQYRLPFLPSYPLAINITAVLCAVDGCDHVDCHGGPFFVVFLGTNMHVEGECITWASVYSSQTGVWSAKTSTSINQGSCPEMKRSLLIGDTLYFTHSHSDMIKFDLGRHSLSVIDKPGAFGAIPMTGEDGGLEFVGVLHGSSFPFPGPGPGEGTFLFSFITGQGLLDKR</sequence>
<dbReference type="EMBL" id="BQKI01000077">
    <property type="protein sequence ID" value="GJN24373.1"/>
    <property type="molecule type" value="Genomic_DNA"/>
</dbReference>
<name>A0AAV5ELX9_ELECO</name>
<reference evidence="3" key="1">
    <citation type="journal article" date="2018" name="DNA Res.">
        <title>Multiple hybrid de novo genome assembly of finger millet, an orphan allotetraploid crop.</title>
        <authorList>
            <person name="Hatakeyama M."/>
            <person name="Aluri S."/>
            <person name="Balachadran M.T."/>
            <person name="Sivarajan S.R."/>
            <person name="Patrignani A."/>
            <person name="Gruter S."/>
            <person name="Poveda L."/>
            <person name="Shimizu-Inatsugi R."/>
            <person name="Baeten J."/>
            <person name="Francoijs K.J."/>
            <person name="Nataraja K.N."/>
            <person name="Reddy Y.A.N."/>
            <person name="Phadnis S."/>
            <person name="Ravikumar R.L."/>
            <person name="Schlapbach R."/>
            <person name="Sreeman S.M."/>
            <person name="Shimizu K.K."/>
        </authorList>
    </citation>
    <scope>NUCLEOTIDE SEQUENCE</scope>
</reference>
<evidence type="ECO:0000259" key="2">
    <source>
        <dbReference type="Pfam" id="PF23635"/>
    </source>
</evidence>
<feature type="domain" description="F-box protein AT5G49610-like beta-propeller" evidence="2">
    <location>
        <begin position="111"/>
        <end position="254"/>
    </location>
</feature>
<dbReference type="Proteomes" id="UP001054889">
    <property type="component" value="Unassembled WGS sequence"/>
</dbReference>
<feature type="region of interest" description="Disordered" evidence="1">
    <location>
        <begin position="8"/>
        <end position="31"/>
    </location>
</feature>
<gene>
    <name evidence="3" type="primary">gb12111</name>
    <name evidence="3" type="ORF">PR202_gb12111</name>
</gene>
<dbReference type="PANTHER" id="PTHR32133:SF327">
    <property type="entry name" value="F-BOX DOMAIN-CONTAINING PROTEIN"/>
    <property type="match status" value="1"/>
</dbReference>
<evidence type="ECO:0000256" key="1">
    <source>
        <dbReference type="SAM" id="MobiDB-lite"/>
    </source>
</evidence>
<proteinExistence type="predicted"/>
<dbReference type="PANTHER" id="PTHR32133">
    <property type="entry name" value="OS07G0120400 PROTEIN"/>
    <property type="match status" value="1"/>
</dbReference>
<feature type="compositionally biased region" description="Polar residues" evidence="1">
    <location>
        <begin position="15"/>
        <end position="25"/>
    </location>
</feature>
<comment type="caution">
    <text evidence="3">The sequence shown here is derived from an EMBL/GenBank/DDBJ whole genome shotgun (WGS) entry which is preliminary data.</text>
</comment>
<evidence type="ECO:0000313" key="3">
    <source>
        <dbReference type="EMBL" id="GJN24373.1"/>
    </source>
</evidence>
<keyword evidence="4" id="KW-1185">Reference proteome</keyword>
<evidence type="ECO:0000313" key="4">
    <source>
        <dbReference type="Proteomes" id="UP001054889"/>
    </source>
</evidence>
<dbReference type="InterPro" id="IPR056594">
    <property type="entry name" value="AT5G49610-like_b-prop"/>
</dbReference>
<dbReference type="AlphaFoldDB" id="A0AAV5ELX9"/>
<accession>A0AAV5ELX9</accession>
<reference evidence="3" key="2">
    <citation type="submission" date="2021-12" db="EMBL/GenBank/DDBJ databases">
        <title>Resequencing data analysis of finger millet.</title>
        <authorList>
            <person name="Hatakeyama M."/>
            <person name="Aluri S."/>
            <person name="Balachadran M.T."/>
            <person name="Sivarajan S.R."/>
            <person name="Poveda L."/>
            <person name="Shimizu-Inatsugi R."/>
            <person name="Schlapbach R."/>
            <person name="Sreeman S.M."/>
            <person name="Shimizu K.K."/>
        </authorList>
    </citation>
    <scope>NUCLEOTIDE SEQUENCE</scope>
</reference>
<dbReference type="Pfam" id="PF23635">
    <property type="entry name" value="Beta-prop_AT5G49610-like"/>
    <property type="match status" value="1"/>
</dbReference>